<dbReference type="EMBL" id="CADEBD010000303">
    <property type="protein sequence ID" value="CAB3237213.1"/>
    <property type="molecule type" value="Genomic_DNA"/>
</dbReference>
<feature type="region of interest" description="Disordered" evidence="1">
    <location>
        <begin position="113"/>
        <end position="143"/>
    </location>
</feature>
<protein>
    <submittedName>
        <fullName evidence="3">Uncharacterized protein</fullName>
    </submittedName>
</protein>
<feature type="transmembrane region" description="Helical" evidence="2">
    <location>
        <begin position="634"/>
        <end position="654"/>
    </location>
</feature>
<organism evidence="3 4">
    <name type="scientific">Arctia plantaginis</name>
    <name type="common">Wood tiger moth</name>
    <name type="synonym">Phalaena plantaginis</name>
    <dbReference type="NCBI Taxonomy" id="874455"/>
    <lineage>
        <taxon>Eukaryota</taxon>
        <taxon>Metazoa</taxon>
        <taxon>Ecdysozoa</taxon>
        <taxon>Arthropoda</taxon>
        <taxon>Hexapoda</taxon>
        <taxon>Insecta</taxon>
        <taxon>Pterygota</taxon>
        <taxon>Neoptera</taxon>
        <taxon>Endopterygota</taxon>
        <taxon>Lepidoptera</taxon>
        <taxon>Glossata</taxon>
        <taxon>Ditrysia</taxon>
        <taxon>Noctuoidea</taxon>
        <taxon>Erebidae</taxon>
        <taxon>Arctiinae</taxon>
        <taxon>Arctia</taxon>
    </lineage>
</organism>
<gene>
    <name evidence="3" type="ORF">APLA_LOCUS7729</name>
</gene>
<keyword evidence="2" id="KW-1133">Transmembrane helix</keyword>
<evidence type="ECO:0000313" key="4">
    <source>
        <dbReference type="Proteomes" id="UP000494256"/>
    </source>
</evidence>
<keyword evidence="2" id="KW-0812">Transmembrane</keyword>
<sequence length="989" mass="113278">MGTADLTYRKLVYQKDMSEYCRRQVIPAVFLGKQVVDANSQILHFSRLEMPYSCFITVRTEMGSNIIVVIQVVIDINLQKSCKKGIHQLRIHEVGETFGGYWGQMPDSVLRPRRSKNDNTYTLRPSPTQPPTTTTESTTTSPPTEKIVLNKTAVAHKHAQDDGYIGIVVPILNVSAIIVPGKIDSGFLLTTEDNFDNVFDVTPRNGESYITKEVPLLEIELNKTRGSLRNSNNYNEDDSLSQFQIEINNIFTPDPRLMFTDYGERTFKRKSHKYRPNVLKRLDFKKHNNLFVAKRAQHNKRPSYKNRRPHLNIVPANSKLKDVRHPVTHRSEETEVKSHYWDAIHDILNNLSKSSEVFTQPPHKELANILRGASNNRFNENVTSQNQNHVSDKPSKIELKPLNGTDGTGNLDSLAVSLVDHESFENIVQSASAMAVKLNQTKVSDVYTAEEEIPVHRLQRSRIRKKRYLSAIEIKGAKPHQRHKMKHMTTTKAGIQFNKRQFQRLIEFQDDEMSERVAMQYLPEFMGQPVLDFCDFNETTTKYVFLFNTSRLVLALSNFTIKRMTVVLTPSRTLQNSELRCGPSHIECQISGARVCIDSLSACDGVPNCGSFDIYDEDRLSCGAASGFRHNVCLAAITFLAVLLTVLYTIHYWLKRCVPKVSDAFFIYTDAAENVLYLDSIMKSPHDIRVSKDFFCGVRELLEYENQITKQNVFRKFMTRCLPVLRFWRKKSADEVVTADIDQLCSERLSAFAELEIQNMTTHVESLKDTAVQTGSSLHEMLDISPSIYSKDVEFPSRKFVTSSTEAVQLLQVESDSSQPSDELNILQFLRKLRVRSISLQQDTLQNDIYELRNNPGESSTESPTKEKEIRSEMYEHDYYEIDKKGIMEQPRTSEGKLSCDINDKPTVKHLRFQDDAIVLSPKEPEDDTLERGLFPRRSIIFGVNKVFRIQEPEEVSNDAEESATSSGRELKSYFNWGKEKKKKKPKKK</sequence>
<comment type="caution">
    <text evidence="3">The sequence shown here is derived from an EMBL/GenBank/DDBJ whole genome shotgun (WGS) entry which is preliminary data.</text>
</comment>
<feature type="compositionally biased region" description="Low complexity" evidence="1">
    <location>
        <begin position="131"/>
        <end position="143"/>
    </location>
</feature>
<evidence type="ECO:0000256" key="1">
    <source>
        <dbReference type="SAM" id="MobiDB-lite"/>
    </source>
</evidence>
<dbReference type="Proteomes" id="UP000494256">
    <property type="component" value="Unassembled WGS sequence"/>
</dbReference>
<dbReference type="AlphaFoldDB" id="A0A8S0ZVD8"/>
<evidence type="ECO:0000313" key="3">
    <source>
        <dbReference type="EMBL" id="CAB3237213.1"/>
    </source>
</evidence>
<accession>A0A8S0ZVD8</accession>
<evidence type="ECO:0000256" key="2">
    <source>
        <dbReference type="SAM" id="Phobius"/>
    </source>
</evidence>
<dbReference type="OrthoDB" id="10261837at2759"/>
<name>A0A8S0ZVD8_ARCPL</name>
<keyword evidence="2" id="KW-0472">Membrane</keyword>
<proteinExistence type="predicted"/>
<reference evidence="3 4" key="1">
    <citation type="submission" date="2020-04" db="EMBL/GenBank/DDBJ databases">
        <authorList>
            <person name="Wallbank WR R."/>
            <person name="Pardo Diaz C."/>
            <person name="Kozak K."/>
            <person name="Martin S."/>
            <person name="Jiggins C."/>
            <person name="Moest M."/>
            <person name="Warren A I."/>
            <person name="Byers J.R.P. K."/>
            <person name="Montejo-Kovacevich G."/>
            <person name="Yen C E."/>
        </authorList>
    </citation>
    <scope>NUCLEOTIDE SEQUENCE [LARGE SCALE GENOMIC DNA]</scope>
</reference>